<dbReference type="Proteomes" id="UP000249557">
    <property type="component" value="Unassembled WGS sequence"/>
</dbReference>
<gene>
    <name evidence="2" type="ORF">DI626_01225</name>
</gene>
<feature type="domain" description="HTH cro/C1-type" evidence="1">
    <location>
        <begin position="8"/>
        <end position="63"/>
    </location>
</feature>
<dbReference type="GO" id="GO:0003677">
    <property type="term" value="F:DNA binding"/>
    <property type="evidence" value="ECO:0007669"/>
    <property type="project" value="InterPro"/>
</dbReference>
<accession>A0A2W5A597</accession>
<sequence>MEMTAQQLRSARAFLDVSRNDVAAATGVGVQTLADLENGKTDSPRISTLDTLRLFYESKGVEFVDDGGIRPRKVMVQQYQGAEGFRKFMDDVYEVAKTQGGEICLHNAKPANWLKWLGSEWNAMHTNRMLELGKLNFKITAGHDDYQMIGKYAEYRWLPREMWNDQSFYAYGDRLGLLNFEEDSVHIVVMHNRKFADGFRKLFNVAWTSVATIPPKKEE</sequence>
<dbReference type="EMBL" id="QFNK01000011">
    <property type="protein sequence ID" value="PZO88656.1"/>
    <property type="molecule type" value="Genomic_DNA"/>
</dbReference>
<dbReference type="InterPro" id="IPR001387">
    <property type="entry name" value="Cro/C1-type_HTH"/>
</dbReference>
<reference evidence="2 3" key="1">
    <citation type="submission" date="2017-08" db="EMBL/GenBank/DDBJ databases">
        <title>Infants hospitalized years apart are colonized by the same room-sourced microbial strains.</title>
        <authorList>
            <person name="Brooks B."/>
            <person name="Olm M.R."/>
            <person name="Firek B.A."/>
            <person name="Baker R."/>
            <person name="Thomas B.C."/>
            <person name="Morowitz M.J."/>
            <person name="Banfield J.F."/>
        </authorList>
    </citation>
    <scope>NUCLEOTIDE SEQUENCE [LARGE SCALE GENOMIC DNA]</scope>
    <source>
        <strain evidence="2">S2_018_000_R2_104</strain>
    </source>
</reference>
<dbReference type="Pfam" id="PF01381">
    <property type="entry name" value="HTH_3"/>
    <property type="match status" value="1"/>
</dbReference>
<dbReference type="PROSITE" id="PS50943">
    <property type="entry name" value="HTH_CROC1"/>
    <property type="match status" value="1"/>
</dbReference>
<dbReference type="Gene3D" id="1.10.260.40">
    <property type="entry name" value="lambda repressor-like DNA-binding domains"/>
    <property type="match status" value="1"/>
</dbReference>
<dbReference type="SUPFAM" id="SSF47413">
    <property type="entry name" value="lambda repressor-like DNA-binding domains"/>
    <property type="match status" value="1"/>
</dbReference>
<dbReference type="CDD" id="cd00093">
    <property type="entry name" value="HTH_XRE"/>
    <property type="match status" value="1"/>
</dbReference>
<comment type="caution">
    <text evidence="2">The sequence shown here is derived from an EMBL/GenBank/DDBJ whole genome shotgun (WGS) entry which is preliminary data.</text>
</comment>
<proteinExistence type="predicted"/>
<protein>
    <recommendedName>
        <fullName evidence="1">HTH cro/C1-type domain-containing protein</fullName>
    </recommendedName>
</protein>
<organism evidence="2 3">
    <name type="scientific">Micavibrio aeruginosavorus</name>
    <dbReference type="NCBI Taxonomy" id="349221"/>
    <lineage>
        <taxon>Bacteria</taxon>
        <taxon>Pseudomonadati</taxon>
        <taxon>Bdellovibrionota</taxon>
        <taxon>Bdellovibrionia</taxon>
        <taxon>Bdellovibrionales</taxon>
        <taxon>Pseudobdellovibrionaceae</taxon>
        <taxon>Micavibrio</taxon>
    </lineage>
</organism>
<evidence type="ECO:0000259" key="1">
    <source>
        <dbReference type="PROSITE" id="PS50943"/>
    </source>
</evidence>
<dbReference type="AlphaFoldDB" id="A0A2W5A597"/>
<name>A0A2W5A597_9BACT</name>
<evidence type="ECO:0000313" key="3">
    <source>
        <dbReference type="Proteomes" id="UP000249557"/>
    </source>
</evidence>
<evidence type="ECO:0000313" key="2">
    <source>
        <dbReference type="EMBL" id="PZO88656.1"/>
    </source>
</evidence>
<dbReference type="SMART" id="SM00530">
    <property type="entry name" value="HTH_XRE"/>
    <property type="match status" value="1"/>
</dbReference>
<dbReference type="InterPro" id="IPR010982">
    <property type="entry name" value="Lambda_DNA-bd_dom_sf"/>
</dbReference>